<feature type="region of interest" description="Disordered" evidence="1">
    <location>
        <begin position="140"/>
        <end position="163"/>
    </location>
</feature>
<proteinExistence type="predicted"/>
<feature type="compositionally biased region" description="Basic and acidic residues" evidence="1">
    <location>
        <begin position="414"/>
        <end position="429"/>
    </location>
</feature>
<protein>
    <submittedName>
        <fullName evidence="2">Uncharacterized protein</fullName>
    </submittedName>
</protein>
<evidence type="ECO:0000313" key="3">
    <source>
        <dbReference type="Proteomes" id="UP000032568"/>
    </source>
</evidence>
<reference evidence="2 3" key="2">
    <citation type="journal article" date="2022" name="Mar. Drugs">
        <title>Bioassay-Guided Fractionation Leads to the Detection of Cholic Acid Generated by the Rare Thalassomonas sp.</title>
        <authorList>
            <person name="Pheiffer F."/>
            <person name="Schneider Y.K."/>
            <person name="Hansen E.H."/>
            <person name="Andersen J.H."/>
            <person name="Isaksson J."/>
            <person name="Busche T."/>
            <person name="R C."/>
            <person name="Kalinowski J."/>
            <person name="Zyl L.V."/>
            <person name="Trindade M."/>
        </authorList>
    </citation>
    <scope>NUCLEOTIDE SEQUENCE [LARGE SCALE GENOMIC DNA]</scope>
    <source>
        <strain evidence="2 3">A5K-106</strain>
    </source>
</reference>
<dbReference type="EMBL" id="CP059736">
    <property type="protein sequence ID" value="WDE02705.1"/>
    <property type="molecule type" value="Genomic_DNA"/>
</dbReference>
<gene>
    <name evidence="2" type="ORF">SG35_030360</name>
</gene>
<name>A0AAE9YYD8_9GAMM</name>
<evidence type="ECO:0000313" key="2">
    <source>
        <dbReference type="EMBL" id="WDE02705.1"/>
    </source>
</evidence>
<dbReference type="RefSeq" id="WP_044835709.1">
    <property type="nucleotide sequence ID" value="NZ_CP059736.1"/>
</dbReference>
<accession>A0AAE9YYD8</accession>
<reference evidence="2 3" key="1">
    <citation type="journal article" date="2015" name="Genome Announc.">
        <title>Draft Genome Sequences of Marine Isolates of Thalassomonas viridans and Thalassomonas actiniarum.</title>
        <authorList>
            <person name="Olonade I."/>
            <person name="van Zyl L.J."/>
            <person name="Trindade M."/>
        </authorList>
    </citation>
    <scope>NUCLEOTIDE SEQUENCE [LARGE SCALE GENOMIC DNA]</scope>
    <source>
        <strain evidence="2 3">A5K-106</strain>
    </source>
</reference>
<organism evidence="2 3">
    <name type="scientific">Thalassomonas actiniarum</name>
    <dbReference type="NCBI Taxonomy" id="485447"/>
    <lineage>
        <taxon>Bacteria</taxon>
        <taxon>Pseudomonadati</taxon>
        <taxon>Pseudomonadota</taxon>
        <taxon>Gammaproteobacteria</taxon>
        <taxon>Alteromonadales</taxon>
        <taxon>Colwelliaceae</taxon>
        <taxon>Thalassomonas</taxon>
    </lineage>
</organism>
<sequence length="462" mass="51750">MSSFNLLPLGSDVVVTQGNGDTTKYNLAKIEQALIDKLQGAIQSKIKGAVALPDSHRHKFLTDSYVSAKKNVLTGSARRDIKVLDDAMLQLAINRSKREADVAGIKYDATHKRFSSGNLNVPQWADTTFNSDSKQIQLNRSKPADHVSDANDAAGLNSSRDENKERLMGLAKPVVKGAEVDEVKLKYGAVLELLHQKIGLPKAEVRSKEEQQKLIPPAFEPNKVNEVQPLEVPEINANSEAFEDEEKKIVLGTTDGLLIEEDQPVLIPPAFDPELLQEKKKNEAQPVEELNIMSEVNLEEVKEIKLVNTEVRSKDKERIPPPFNLELPNANYIEEVQANIDIKSKEKAQKLTPPPFNPDQLGTNLPERKDILQANVGEKKKFSSALFKNALSQNVKDKGELKLEEIEAKILEAKLERENEEKDKKEHDQSMTGLLKNTLEKYRGFVMDDDDDDDEEFFGDDD</sequence>
<evidence type="ECO:0000256" key="1">
    <source>
        <dbReference type="SAM" id="MobiDB-lite"/>
    </source>
</evidence>
<dbReference type="Proteomes" id="UP000032568">
    <property type="component" value="Chromosome pTact"/>
</dbReference>
<dbReference type="AlphaFoldDB" id="A0AAE9YYD8"/>
<dbReference type="KEGG" id="tact:SG35_030360"/>
<keyword evidence="3" id="KW-1185">Reference proteome</keyword>
<feature type="region of interest" description="Disordered" evidence="1">
    <location>
        <begin position="414"/>
        <end position="433"/>
    </location>
</feature>